<sequence length="49" mass="5501">MIRISACETTEAVNYFYISWHIPSIFLKKMANLIALVFLADVSVVVPGK</sequence>
<dbReference type="EMBL" id="FWFP01000017">
    <property type="protein sequence ID" value="SLN76051.1"/>
    <property type="molecule type" value="Genomic_DNA"/>
</dbReference>
<dbReference type="AlphaFoldDB" id="A0A1X7AEU4"/>
<accession>A0A1X7AEU4</accession>
<proteinExistence type="predicted"/>
<dbReference type="Proteomes" id="UP000193778">
    <property type="component" value="Unassembled WGS sequence"/>
</dbReference>
<reference evidence="2" key="1">
    <citation type="submission" date="2017-03" db="EMBL/GenBank/DDBJ databases">
        <authorList>
            <person name="Rodrigo-Torres L."/>
            <person name="Arahal R.D."/>
            <person name="Lucena T."/>
        </authorList>
    </citation>
    <scope>NUCLEOTIDE SEQUENCE [LARGE SCALE GENOMIC DNA]</scope>
    <source>
        <strain evidence="2">CECT 8411</strain>
    </source>
</reference>
<evidence type="ECO:0000313" key="1">
    <source>
        <dbReference type="EMBL" id="SLN76051.1"/>
    </source>
</evidence>
<name>A0A1X7AEU4_9RHOB</name>
<keyword evidence="2" id="KW-1185">Reference proteome</keyword>
<organism evidence="1 2">
    <name type="scientific">Ruegeria meonggei</name>
    <dbReference type="NCBI Taxonomy" id="1446476"/>
    <lineage>
        <taxon>Bacteria</taxon>
        <taxon>Pseudomonadati</taxon>
        <taxon>Pseudomonadota</taxon>
        <taxon>Alphaproteobacteria</taxon>
        <taxon>Rhodobacterales</taxon>
        <taxon>Roseobacteraceae</taxon>
        <taxon>Ruegeria</taxon>
    </lineage>
</organism>
<protein>
    <submittedName>
        <fullName evidence="1">Uncharacterized protein</fullName>
    </submittedName>
</protein>
<evidence type="ECO:0000313" key="2">
    <source>
        <dbReference type="Proteomes" id="UP000193778"/>
    </source>
</evidence>
<gene>
    <name evidence="1" type="ORF">RUM8411_04330</name>
</gene>